<evidence type="ECO:0000313" key="2">
    <source>
        <dbReference type="EMBL" id="KAJ1198963.1"/>
    </source>
</evidence>
<protein>
    <submittedName>
        <fullName evidence="2">Uncharacterized protein</fullName>
    </submittedName>
</protein>
<accession>A0AAV7VBL0</accession>
<proteinExistence type="predicted"/>
<reference evidence="2" key="1">
    <citation type="journal article" date="2022" name="bioRxiv">
        <title>Sequencing and chromosome-scale assembly of the giantPleurodeles waltlgenome.</title>
        <authorList>
            <person name="Brown T."/>
            <person name="Elewa A."/>
            <person name="Iarovenko S."/>
            <person name="Subramanian E."/>
            <person name="Araus A.J."/>
            <person name="Petzold A."/>
            <person name="Susuki M."/>
            <person name="Suzuki K.-i.T."/>
            <person name="Hayashi T."/>
            <person name="Toyoda A."/>
            <person name="Oliveira C."/>
            <person name="Osipova E."/>
            <person name="Leigh N.D."/>
            <person name="Simon A."/>
            <person name="Yun M.H."/>
        </authorList>
    </citation>
    <scope>NUCLEOTIDE SEQUENCE</scope>
    <source>
        <strain evidence="2">20211129_DDA</strain>
        <tissue evidence="2">Liver</tissue>
    </source>
</reference>
<sequence length="148" mass="15030">MPVGDDGGPCPCSGIWVTWEGGEGGTASLAGAGAQRAVPVELDGAVSVKPICLGLRGCDSDPSTGPPSPRRAAGSLVPRSESLLRGPKVRGIGRVSEALRAVFPCFRRVGHGAVGTRICPPIRPPPPRHAAGLRIRDGGPLCRGSGAR</sequence>
<dbReference type="Proteomes" id="UP001066276">
    <property type="component" value="Chromosome 2_1"/>
</dbReference>
<name>A0AAV7VBL0_PLEWA</name>
<dbReference type="AlphaFoldDB" id="A0AAV7VBL0"/>
<evidence type="ECO:0000256" key="1">
    <source>
        <dbReference type="SAM" id="MobiDB-lite"/>
    </source>
</evidence>
<keyword evidence="3" id="KW-1185">Reference proteome</keyword>
<gene>
    <name evidence="2" type="ORF">NDU88_002801</name>
</gene>
<organism evidence="2 3">
    <name type="scientific">Pleurodeles waltl</name>
    <name type="common">Iberian ribbed newt</name>
    <dbReference type="NCBI Taxonomy" id="8319"/>
    <lineage>
        <taxon>Eukaryota</taxon>
        <taxon>Metazoa</taxon>
        <taxon>Chordata</taxon>
        <taxon>Craniata</taxon>
        <taxon>Vertebrata</taxon>
        <taxon>Euteleostomi</taxon>
        <taxon>Amphibia</taxon>
        <taxon>Batrachia</taxon>
        <taxon>Caudata</taxon>
        <taxon>Salamandroidea</taxon>
        <taxon>Salamandridae</taxon>
        <taxon>Pleurodelinae</taxon>
        <taxon>Pleurodeles</taxon>
    </lineage>
</organism>
<comment type="caution">
    <text evidence="2">The sequence shown here is derived from an EMBL/GenBank/DDBJ whole genome shotgun (WGS) entry which is preliminary data.</text>
</comment>
<feature type="region of interest" description="Disordered" evidence="1">
    <location>
        <begin position="57"/>
        <end position="76"/>
    </location>
</feature>
<dbReference type="EMBL" id="JANPWB010000003">
    <property type="protein sequence ID" value="KAJ1198963.1"/>
    <property type="molecule type" value="Genomic_DNA"/>
</dbReference>
<evidence type="ECO:0000313" key="3">
    <source>
        <dbReference type="Proteomes" id="UP001066276"/>
    </source>
</evidence>